<keyword evidence="2" id="KW-0119">Carbohydrate metabolism</keyword>
<organism evidence="3 5">
    <name type="scientific">Mus musculus</name>
    <name type="common">Mouse</name>
    <dbReference type="NCBI Taxonomy" id="10090"/>
    <lineage>
        <taxon>Eukaryota</taxon>
        <taxon>Metazoa</taxon>
        <taxon>Chordata</taxon>
        <taxon>Craniata</taxon>
        <taxon>Vertebrata</taxon>
        <taxon>Euteleostomi</taxon>
        <taxon>Mammalia</taxon>
        <taxon>Eutheria</taxon>
        <taxon>Euarchontoglires</taxon>
        <taxon>Glires</taxon>
        <taxon>Rodentia</taxon>
        <taxon>Myomorpha</taxon>
        <taxon>Muroidea</taxon>
        <taxon>Muridae</taxon>
        <taxon>Murinae</taxon>
        <taxon>Mus</taxon>
        <taxon>Mus</taxon>
    </lineage>
</organism>
<evidence type="ECO:0000256" key="2">
    <source>
        <dbReference type="ARBA" id="ARBA00023277"/>
    </source>
</evidence>
<protein>
    <submittedName>
        <fullName evidence="3">Glucosamine-6-phosphate deaminase 2</fullName>
    </submittedName>
</protein>
<dbReference type="SUPFAM" id="SSF100950">
    <property type="entry name" value="NagB/RpiA/CoA transferase-like"/>
    <property type="match status" value="1"/>
</dbReference>
<reference evidence="3" key="5">
    <citation type="submission" date="2025-09" db="UniProtKB">
        <authorList>
            <consortium name="Ensembl"/>
        </authorList>
    </citation>
    <scope>IDENTIFICATION</scope>
    <source>
        <strain evidence="3">C57BL/6J</strain>
    </source>
</reference>
<name>D6RCJ1_MOUSE</name>
<dbReference type="GeneTree" id="ENSGT00390000014316"/>
<keyword evidence="6" id="KW-1267">Proteomics identification</keyword>
<dbReference type="AGR" id="MGI:1915230"/>
<keyword evidence="5" id="KW-1185">Reference proteome</keyword>
<evidence type="ECO:0007829" key="6">
    <source>
        <dbReference type="ProteomicsDB" id="D6RCJ1"/>
    </source>
</evidence>
<reference evidence="3 5" key="1">
    <citation type="journal article" date="2009" name="PLoS Biol.">
        <title>Lineage-specific biology revealed by a finished genome assembly of the mouse.</title>
        <authorList>
            <consortium name="Mouse Genome Sequencing Consortium"/>
            <person name="Church D.M."/>
            <person name="Goodstadt L."/>
            <person name="Hillier L.W."/>
            <person name="Zody M.C."/>
            <person name="Goldstein S."/>
            <person name="She X."/>
            <person name="Bult C.J."/>
            <person name="Agarwala R."/>
            <person name="Cherry J.L."/>
            <person name="DiCuccio M."/>
            <person name="Hlavina W."/>
            <person name="Kapustin Y."/>
            <person name="Meric P."/>
            <person name="Maglott D."/>
            <person name="Birtle Z."/>
            <person name="Marques A.C."/>
            <person name="Graves T."/>
            <person name="Zhou S."/>
            <person name="Teague B."/>
            <person name="Potamousis K."/>
            <person name="Churas C."/>
            <person name="Place M."/>
            <person name="Herschleb J."/>
            <person name="Runnheim R."/>
            <person name="Forrest D."/>
            <person name="Amos-Landgraf J."/>
            <person name="Schwartz D.C."/>
            <person name="Cheng Z."/>
            <person name="Lindblad-Toh K."/>
            <person name="Eichler E.E."/>
            <person name="Ponting C.P."/>
        </authorList>
    </citation>
    <scope>NUCLEOTIDE SEQUENCE [LARGE SCALE GENOMIC DNA]</scope>
    <source>
        <strain evidence="3 5">C57BL/6J</strain>
    </source>
</reference>
<dbReference type="GO" id="GO:0004342">
    <property type="term" value="F:glucosamine-6-phosphate deaminase activity"/>
    <property type="evidence" value="ECO:0007669"/>
    <property type="project" value="InterPro"/>
</dbReference>
<keyword evidence="1" id="KW-0378">Hydrolase</keyword>
<dbReference type="PANTHER" id="PTHR11280:SF9">
    <property type="entry name" value="GLUCOSAMINE-6-PHOSPHATE ISOMERASE 2"/>
    <property type="match status" value="1"/>
</dbReference>
<accession>D6RCJ1</accession>
<sequence>MRLVILDNYDLASEWAAKYICNRIIKFKPGQDRYFSLGLPTVSRRILL</sequence>
<evidence type="ECO:0000313" key="4">
    <source>
        <dbReference type="MGI" id="MGI:1915230"/>
    </source>
</evidence>
<evidence type="ECO:0007829" key="7">
    <source>
        <dbReference type="PubMed" id="21183079"/>
    </source>
</evidence>
<dbReference type="VEuPathDB" id="HostDB:ENSMUSG00000029209"/>
<dbReference type="PANTHER" id="PTHR11280">
    <property type="entry name" value="GLUCOSAMINE-6-PHOSPHATE ISOMERASE"/>
    <property type="match status" value="1"/>
</dbReference>
<dbReference type="InterPro" id="IPR004547">
    <property type="entry name" value="Glucosamine6P_isomerase"/>
</dbReference>
<dbReference type="Proteomes" id="UP000000589">
    <property type="component" value="Chromosome 5"/>
</dbReference>
<reference evidence="7" key="2">
    <citation type="journal article" date="2010" name="Cell">
        <title>A tissue-specific atlas of mouse protein phosphorylation and expression.</title>
        <authorList>
            <person name="Huttlin E.L."/>
            <person name="Jedrychowski M.P."/>
            <person name="Elias J.E."/>
            <person name="Goswami T."/>
            <person name="Rad R."/>
            <person name="Beausoleil S.A."/>
            <person name="Villen J."/>
            <person name="Haas W."/>
            <person name="Sowa M.E."/>
            <person name="Gygi S.P."/>
        </authorList>
    </citation>
    <scope>IDENTIFICATION BY MASS SPECTROMETRY [LARGE SCALE ANALYSIS]</scope>
</reference>
<dbReference type="InterPro" id="IPR037171">
    <property type="entry name" value="NagB/RpiA_transferase-like"/>
</dbReference>
<dbReference type="MGI" id="MGI:1915230">
    <property type="gene designation" value="Gnpda2"/>
</dbReference>
<dbReference type="Bgee" id="ENSMUSG00000029209">
    <property type="expression patterns" value="Expressed in spermatid and 246 other cell types or tissues"/>
</dbReference>
<dbReference type="Ensembl" id="ENSMUST00000153536.2">
    <property type="protein sequence ID" value="ENSMUSP00000121441.2"/>
    <property type="gene ID" value="ENSMUSG00000029209.16"/>
</dbReference>
<dbReference type="SMR" id="D6RCJ1"/>
<dbReference type="Gene3D" id="3.40.50.1360">
    <property type="match status" value="1"/>
</dbReference>
<dbReference type="HOGENOM" id="CLU_3159809_0_0_1"/>
<dbReference type="ProteomicsDB" id="308234"/>
<dbReference type="PhylomeDB" id="D6RCJ1"/>
<dbReference type="Antibodypedia" id="23728">
    <property type="antibodies" value="126 antibodies from 28 providers"/>
</dbReference>
<dbReference type="GO" id="GO:0006044">
    <property type="term" value="P:N-acetylglucosamine metabolic process"/>
    <property type="evidence" value="ECO:0007669"/>
    <property type="project" value="InterPro"/>
</dbReference>
<dbReference type="ExpressionAtlas" id="D6RCJ1">
    <property type="expression patterns" value="baseline and differential"/>
</dbReference>
<evidence type="ECO:0000256" key="1">
    <source>
        <dbReference type="ARBA" id="ARBA00022801"/>
    </source>
</evidence>
<reference evidence="3" key="4">
    <citation type="submission" date="2025-08" db="UniProtKB">
        <authorList>
            <consortium name="Ensembl"/>
        </authorList>
    </citation>
    <scope>IDENTIFICATION</scope>
    <source>
        <strain evidence="3">C57BL/6J</strain>
    </source>
</reference>
<reference evidence="3 5" key="3">
    <citation type="journal article" date="2011" name="PLoS Biol.">
        <title>Modernizing reference genome assemblies.</title>
        <authorList>
            <person name="Church D.M."/>
            <person name="Schneider V.A."/>
            <person name="Graves T."/>
            <person name="Auger K."/>
            <person name="Cunningham F."/>
            <person name="Bouk N."/>
            <person name="Chen H.C."/>
            <person name="Agarwala R."/>
            <person name="McLaren W.M."/>
            <person name="Ritchie G.R."/>
            <person name="Albracht D."/>
            <person name="Kremitzki M."/>
            <person name="Rock S."/>
            <person name="Kotkiewicz H."/>
            <person name="Kremitzki C."/>
            <person name="Wollam A."/>
            <person name="Trani L."/>
            <person name="Fulton L."/>
            <person name="Fulton R."/>
            <person name="Matthews L."/>
            <person name="Whitehead S."/>
            <person name="Chow W."/>
            <person name="Torrance J."/>
            <person name="Dunn M."/>
            <person name="Harden G."/>
            <person name="Threadgold G."/>
            <person name="Wood J."/>
            <person name="Collins J."/>
            <person name="Heath P."/>
            <person name="Griffiths G."/>
            <person name="Pelan S."/>
            <person name="Grafham D."/>
            <person name="Eichler E.E."/>
            <person name="Weinstock G."/>
            <person name="Mardis E.R."/>
            <person name="Wilson R.K."/>
            <person name="Howe K."/>
            <person name="Flicek P."/>
            <person name="Hubbard T."/>
        </authorList>
    </citation>
    <scope>NUCLEOTIDE SEQUENCE [LARGE SCALE GENOMIC DNA]</scope>
    <source>
        <strain evidence="3 5">C57BL/6J</strain>
    </source>
</reference>
<dbReference type="AlphaFoldDB" id="D6RCJ1"/>
<proteinExistence type="evidence at protein level"/>
<evidence type="ECO:0000313" key="5">
    <source>
        <dbReference type="Proteomes" id="UP000000589"/>
    </source>
</evidence>
<evidence type="ECO:0000313" key="3">
    <source>
        <dbReference type="Ensembl" id="ENSMUSP00000121441.2"/>
    </source>
</evidence>
<gene>
    <name evidence="3 4" type="primary">Gnpda2</name>
</gene>